<evidence type="ECO:0000256" key="2">
    <source>
        <dbReference type="ARBA" id="ARBA00008463"/>
    </source>
</evidence>
<name>T1FXM7_HELRO</name>
<dbReference type="PANTHER" id="PTHR47391:SF1">
    <property type="entry name" value="BIORIENTATION OF CHROMOSOMES IN CELL DIVISION 1 LIKE 1"/>
    <property type="match status" value="1"/>
</dbReference>
<feature type="domain" description="BOD1/SHG1" evidence="4">
    <location>
        <begin position="10"/>
        <end position="104"/>
    </location>
</feature>
<dbReference type="GeneID" id="20213575"/>
<dbReference type="InParanoid" id="T1FXM7"/>
<dbReference type="CTD" id="20213575"/>
<dbReference type="RefSeq" id="XP_009015977.1">
    <property type="nucleotide sequence ID" value="XM_009017729.1"/>
</dbReference>
<dbReference type="EMBL" id="AMQM01000655">
    <property type="status" value="NOT_ANNOTATED_CDS"/>
    <property type="molecule type" value="Genomic_DNA"/>
</dbReference>
<dbReference type="AlphaFoldDB" id="T1FXM7"/>
<dbReference type="InterPro" id="IPR043244">
    <property type="entry name" value="BOD1L1"/>
</dbReference>
<dbReference type="EnsemblMetazoa" id="HelroT63946">
    <property type="protein sequence ID" value="HelroP63946"/>
    <property type="gene ID" value="HelroG63946"/>
</dbReference>
<protein>
    <recommendedName>
        <fullName evidence="4">BOD1/SHG1 domain-containing protein</fullName>
    </recommendedName>
</protein>
<dbReference type="STRING" id="6412.T1FXM7"/>
<dbReference type="InterPro" id="IPR055264">
    <property type="entry name" value="BOD1/SHG1_dom"/>
</dbReference>
<evidence type="ECO:0000259" key="4">
    <source>
        <dbReference type="Pfam" id="PF05205"/>
    </source>
</evidence>
<proteinExistence type="inferred from homology"/>
<dbReference type="HOGENOM" id="CLU_139504_0_0_1"/>
<evidence type="ECO:0000313" key="6">
    <source>
        <dbReference type="EnsemblMetazoa" id="HelroP63946"/>
    </source>
</evidence>
<keyword evidence="3" id="KW-0158">Chromosome</keyword>
<comment type="subcellular location">
    <subcellularLocation>
        <location evidence="1">Chromosome</location>
    </subcellularLocation>
</comment>
<gene>
    <name evidence="6" type="primary">20213575</name>
    <name evidence="5" type="ORF">HELRODRAFT_63946</name>
</gene>
<comment type="similarity">
    <text evidence="2">Belongs to the BOD1 family.</text>
</comment>
<organism evidence="6 7">
    <name type="scientific">Helobdella robusta</name>
    <name type="common">Californian leech</name>
    <dbReference type="NCBI Taxonomy" id="6412"/>
    <lineage>
        <taxon>Eukaryota</taxon>
        <taxon>Metazoa</taxon>
        <taxon>Spiralia</taxon>
        <taxon>Lophotrochozoa</taxon>
        <taxon>Annelida</taxon>
        <taxon>Clitellata</taxon>
        <taxon>Hirudinea</taxon>
        <taxon>Rhynchobdellida</taxon>
        <taxon>Glossiphoniidae</taxon>
        <taxon>Helobdella</taxon>
    </lineage>
</organism>
<dbReference type="GO" id="GO:0005694">
    <property type="term" value="C:chromosome"/>
    <property type="evidence" value="ECO:0007669"/>
    <property type="project" value="UniProtKB-SubCell"/>
</dbReference>
<reference evidence="7" key="1">
    <citation type="submission" date="2012-12" db="EMBL/GenBank/DDBJ databases">
        <authorList>
            <person name="Hellsten U."/>
            <person name="Grimwood J."/>
            <person name="Chapman J.A."/>
            <person name="Shapiro H."/>
            <person name="Aerts A."/>
            <person name="Otillar R.P."/>
            <person name="Terry A.Y."/>
            <person name="Boore J.L."/>
            <person name="Simakov O."/>
            <person name="Marletaz F."/>
            <person name="Cho S.-J."/>
            <person name="Edsinger-Gonzales E."/>
            <person name="Havlak P."/>
            <person name="Kuo D.-H."/>
            <person name="Larsson T."/>
            <person name="Lv J."/>
            <person name="Arendt D."/>
            <person name="Savage R."/>
            <person name="Osoegawa K."/>
            <person name="de Jong P."/>
            <person name="Lindberg D.R."/>
            <person name="Seaver E.C."/>
            <person name="Weisblat D.A."/>
            <person name="Putnam N.H."/>
            <person name="Grigoriev I.V."/>
            <person name="Rokhsar D.S."/>
        </authorList>
    </citation>
    <scope>NUCLEOTIDE SEQUENCE</scope>
</reference>
<evidence type="ECO:0000256" key="3">
    <source>
        <dbReference type="ARBA" id="ARBA00022454"/>
    </source>
</evidence>
<sequence>MSTDSFVIEVVNKLKKQGLFDQFRKECLADVDTKPAYQNLQTRVTGEVSRYLSTVKWKQDINKNQLREHLRRHLNELPMLTAGIERVVDQVVKPKIFQSLKPQIDKVVCEHLNINYDAWLKGQSSG</sequence>
<evidence type="ECO:0000313" key="7">
    <source>
        <dbReference type="Proteomes" id="UP000015101"/>
    </source>
</evidence>
<evidence type="ECO:0000313" key="5">
    <source>
        <dbReference type="EMBL" id="ESO06609.1"/>
    </source>
</evidence>
<dbReference type="PANTHER" id="PTHR47391">
    <property type="entry name" value="BIORIENTATION OF CHROMOSOMES IN CELL DIVISION 1 LIKE 1"/>
    <property type="match status" value="1"/>
</dbReference>
<evidence type="ECO:0000256" key="1">
    <source>
        <dbReference type="ARBA" id="ARBA00004286"/>
    </source>
</evidence>
<dbReference type="eggNOG" id="ENOG502QTHP">
    <property type="taxonomic scope" value="Eukaryota"/>
</dbReference>
<dbReference type="KEGG" id="hro:HELRODRAFT_63946"/>
<keyword evidence="7" id="KW-1185">Reference proteome</keyword>
<dbReference type="OMA" id="LCWQQAL"/>
<dbReference type="Pfam" id="PF05205">
    <property type="entry name" value="COMPASS-Shg1"/>
    <property type="match status" value="1"/>
</dbReference>
<dbReference type="EMBL" id="KB096324">
    <property type="protein sequence ID" value="ESO06609.1"/>
    <property type="molecule type" value="Genomic_DNA"/>
</dbReference>
<reference evidence="6" key="3">
    <citation type="submission" date="2015-06" db="UniProtKB">
        <authorList>
            <consortium name="EnsemblMetazoa"/>
        </authorList>
    </citation>
    <scope>IDENTIFICATION</scope>
</reference>
<accession>T1FXM7</accession>
<reference evidence="5 7" key="2">
    <citation type="journal article" date="2013" name="Nature">
        <title>Insights into bilaterian evolution from three spiralian genomes.</title>
        <authorList>
            <person name="Simakov O."/>
            <person name="Marletaz F."/>
            <person name="Cho S.J."/>
            <person name="Edsinger-Gonzales E."/>
            <person name="Havlak P."/>
            <person name="Hellsten U."/>
            <person name="Kuo D.H."/>
            <person name="Larsson T."/>
            <person name="Lv J."/>
            <person name="Arendt D."/>
            <person name="Savage R."/>
            <person name="Osoegawa K."/>
            <person name="de Jong P."/>
            <person name="Grimwood J."/>
            <person name="Chapman J.A."/>
            <person name="Shapiro H."/>
            <person name="Aerts A."/>
            <person name="Otillar R.P."/>
            <person name="Terry A.Y."/>
            <person name="Boore J.L."/>
            <person name="Grigoriev I.V."/>
            <person name="Lindberg D.R."/>
            <person name="Seaver E.C."/>
            <person name="Weisblat D.A."/>
            <person name="Putnam N.H."/>
            <person name="Rokhsar D.S."/>
        </authorList>
    </citation>
    <scope>NUCLEOTIDE SEQUENCE</scope>
</reference>
<dbReference type="Proteomes" id="UP000015101">
    <property type="component" value="Unassembled WGS sequence"/>
</dbReference>
<dbReference type="OrthoDB" id="7605699at2759"/>